<gene>
    <name evidence="4" type="ORF">VV02_21265</name>
</gene>
<protein>
    <submittedName>
        <fullName evidence="4">Cobalt-precorrin-6X reductase</fullName>
    </submittedName>
</protein>
<evidence type="ECO:0000313" key="5">
    <source>
        <dbReference type="Proteomes" id="UP000066480"/>
    </source>
</evidence>
<dbReference type="PATRIC" id="fig|571913.6.peg.4312"/>
<dbReference type="InterPro" id="IPR003723">
    <property type="entry name" value="Precorrin-6x_reduct"/>
</dbReference>
<dbReference type="RefSeq" id="WP_052594816.1">
    <property type="nucleotide sequence ID" value="NZ_CP011112.1"/>
</dbReference>
<dbReference type="PANTHER" id="PTHR36925">
    <property type="entry name" value="COBALT-PRECORRIN-6A REDUCTASE"/>
    <property type="match status" value="1"/>
</dbReference>
<proteinExistence type="predicted"/>
<keyword evidence="3" id="KW-0560">Oxidoreductase</keyword>
<keyword evidence="5" id="KW-1185">Reference proteome</keyword>
<dbReference type="AlphaFoldDB" id="A0A0K1JM56"/>
<keyword evidence="2" id="KW-0169">Cobalamin biosynthesis</keyword>
<evidence type="ECO:0000256" key="2">
    <source>
        <dbReference type="ARBA" id="ARBA00022573"/>
    </source>
</evidence>
<dbReference type="Pfam" id="PF02571">
    <property type="entry name" value="CbiJ"/>
    <property type="match status" value="1"/>
</dbReference>
<evidence type="ECO:0000313" key="4">
    <source>
        <dbReference type="EMBL" id="AKU17791.1"/>
    </source>
</evidence>
<dbReference type="KEGG" id="lmoi:VV02_21265"/>
<dbReference type="Proteomes" id="UP000066480">
    <property type="component" value="Chromosome"/>
</dbReference>
<dbReference type="GO" id="GO:0009236">
    <property type="term" value="P:cobalamin biosynthetic process"/>
    <property type="evidence" value="ECO:0007669"/>
    <property type="project" value="UniProtKB-UniPathway"/>
</dbReference>
<organism evidence="4 5">
    <name type="scientific">Luteipulveratus mongoliensis</name>
    <dbReference type="NCBI Taxonomy" id="571913"/>
    <lineage>
        <taxon>Bacteria</taxon>
        <taxon>Bacillati</taxon>
        <taxon>Actinomycetota</taxon>
        <taxon>Actinomycetes</taxon>
        <taxon>Micrococcales</taxon>
        <taxon>Dermacoccaceae</taxon>
        <taxon>Luteipulveratus</taxon>
    </lineage>
</organism>
<reference evidence="4 5" key="1">
    <citation type="submission" date="2015-03" db="EMBL/GenBank/DDBJ databases">
        <title>Luteipulveratus halotolerans sp. nov., a novel actinobacterium (Dermacoccaceae) from Sarawak, Malaysia.</title>
        <authorList>
            <person name="Juboi H."/>
            <person name="Basik A."/>
            <person name="Shamsul S.S."/>
            <person name="Arnold P."/>
            <person name="Schmitt E.K."/>
            <person name="Sanglier J.-J."/>
            <person name="Yeo T."/>
        </authorList>
    </citation>
    <scope>NUCLEOTIDE SEQUENCE [LARGE SCALE GENOMIC DNA]</scope>
    <source>
        <strain evidence="4 5">MN07-A0370</strain>
    </source>
</reference>
<dbReference type="NCBIfam" id="NF005968">
    <property type="entry name" value="PRK08057.1-2"/>
    <property type="match status" value="1"/>
</dbReference>
<name>A0A0K1JM56_9MICO</name>
<dbReference type="NCBIfam" id="TIGR00715">
    <property type="entry name" value="precor6x_red"/>
    <property type="match status" value="1"/>
</dbReference>
<dbReference type="UniPathway" id="UPA00148"/>
<evidence type="ECO:0000256" key="3">
    <source>
        <dbReference type="ARBA" id="ARBA00023002"/>
    </source>
</evidence>
<evidence type="ECO:0000256" key="1">
    <source>
        <dbReference type="ARBA" id="ARBA00004953"/>
    </source>
</evidence>
<dbReference type="PANTHER" id="PTHR36925:SF1">
    <property type="entry name" value="COBALT-PRECORRIN-6A REDUCTASE"/>
    <property type="match status" value="1"/>
</dbReference>
<dbReference type="OrthoDB" id="5183775at2"/>
<dbReference type="GO" id="GO:0016994">
    <property type="term" value="F:precorrin-6A reductase activity"/>
    <property type="evidence" value="ECO:0007669"/>
    <property type="project" value="InterPro"/>
</dbReference>
<comment type="pathway">
    <text evidence="1">Cofactor biosynthesis; adenosylcobalamin biosynthesis.</text>
</comment>
<dbReference type="PROSITE" id="PS51014">
    <property type="entry name" value="COBK_CBIJ"/>
    <property type="match status" value="1"/>
</dbReference>
<dbReference type="STRING" id="571913.VV02_21265"/>
<sequence>MKVLLLGGTSEARSLASLLSDAAVPLISSLAGAVKRPRLPAGETRIGGFGGIDGLASYLAHEGISHVVDATHPFAATISSNAVQACARAEVPLLRLERPGWSEHPEVDSWHWADHHVAAAETAARLGGPVLLTTGRQHLADFVPALHEHPVIARVVDEPEMPLPDRWSVLRSRGPYTVDGERTLLQDRGIRTLVTKDSGGRHTEPKLTAAAALGVAVVVVRRPATSSAQMVTTAEEACAWVLSATAPPAPSHPR</sequence>
<dbReference type="EMBL" id="CP011112">
    <property type="protein sequence ID" value="AKU17791.1"/>
    <property type="molecule type" value="Genomic_DNA"/>
</dbReference>
<accession>A0A0K1JM56</accession>